<organism evidence="1 2">
    <name type="scientific">Botryobasidium botryosum (strain FD-172 SS1)</name>
    <dbReference type="NCBI Taxonomy" id="930990"/>
    <lineage>
        <taxon>Eukaryota</taxon>
        <taxon>Fungi</taxon>
        <taxon>Dikarya</taxon>
        <taxon>Basidiomycota</taxon>
        <taxon>Agaricomycotina</taxon>
        <taxon>Agaricomycetes</taxon>
        <taxon>Cantharellales</taxon>
        <taxon>Botryobasidiaceae</taxon>
        <taxon>Botryobasidium</taxon>
    </lineage>
</organism>
<keyword evidence="2" id="KW-1185">Reference proteome</keyword>
<proteinExistence type="predicted"/>
<dbReference type="Proteomes" id="UP000027195">
    <property type="component" value="Unassembled WGS sequence"/>
</dbReference>
<evidence type="ECO:0000313" key="1">
    <source>
        <dbReference type="EMBL" id="KDQ08318.1"/>
    </source>
</evidence>
<dbReference type="InParanoid" id="A0A067LY80"/>
<protein>
    <submittedName>
        <fullName evidence="1">Uncharacterized protein</fullName>
    </submittedName>
</protein>
<name>A0A067LY80_BOTB1</name>
<dbReference type="EMBL" id="KL198092">
    <property type="protein sequence ID" value="KDQ08318.1"/>
    <property type="molecule type" value="Genomic_DNA"/>
</dbReference>
<accession>A0A067LY80</accession>
<dbReference type="AlphaFoldDB" id="A0A067LY80"/>
<dbReference type="HOGENOM" id="CLU_3068340_0_0_1"/>
<evidence type="ECO:0000313" key="2">
    <source>
        <dbReference type="Proteomes" id="UP000027195"/>
    </source>
</evidence>
<gene>
    <name evidence="1" type="ORF">BOTBODRAFT_38014</name>
</gene>
<sequence>MSSTAPETSGDAAKTTAPLARQRHVDHCMLCLRGLPGKYAEADSARYAVSVVW</sequence>
<reference evidence="2" key="1">
    <citation type="journal article" date="2014" name="Proc. Natl. Acad. Sci. U.S.A.">
        <title>Extensive sampling of basidiomycete genomes demonstrates inadequacy of the white-rot/brown-rot paradigm for wood decay fungi.</title>
        <authorList>
            <person name="Riley R."/>
            <person name="Salamov A.A."/>
            <person name="Brown D.W."/>
            <person name="Nagy L.G."/>
            <person name="Floudas D."/>
            <person name="Held B.W."/>
            <person name="Levasseur A."/>
            <person name="Lombard V."/>
            <person name="Morin E."/>
            <person name="Otillar R."/>
            <person name="Lindquist E.A."/>
            <person name="Sun H."/>
            <person name="LaButti K.M."/>
            <person name="Schmutz J."/>
            <person name="Jabbour D."/>
            <person name="Luo H."/>
            <person name="Baker S.E."/>
            <person name="Pisabarro A.G."/>
            <person name="Walton J.D."/>
            <person name="Blanchette R.A."/>
            <person name="Henrissat B."/>
            <person name="Martin F."/>
            <person name="Cullen D."/>
            <person name="Hibbett D.S."/>
            <person name="Grigoriev I.V."/>
        </authorList>
    </citation>
    <scope>NUCLEOTIDE SEQUENCE [LARGE SCALE GENOMIC DNA]</scope>
    <source>
        <strain evidence="2">FD-172 SS1</strain>
    </source>
</reference>